<dbReference type="EMBL" id="LWMN01000011">
    <property type="protein sequence ID" value="OAQ56026.1"/>
    <property type="molecule type" value="Genomic_DNA"/>
</dbReference>
<feature type="active site" description="Acyl-thioester intermediate" evidence="4">
    <location>
        <position position="209"/>
    </location>
</feature>
<keyword evidence="1" id="KW-0645">Protease</keyword>
<dbReference type="NCBIfam" id="TIGR01076">
    <property type="entry name" value="sortase_fam"/>
    <property type="match status" value="1"/>
</dbReference>
<gene>
    <name evidence="6" type="ORF">A6E74_04720</name>
</gene>
<protein>
    <submittedName>
        <fullName evidence="6">Class A sortase</fullName>
    </submittedName>
</protein>
<name>A0A179ERZ6_ENTTH</name>
<dbReference type="Gene3D" id="2.40.260.10">
    <property type="entry name" value="Sortase"/>
    <property type="match status" value="1"/>
</dbReference>
<evidence type="ECO:0000256" key="3">
    <source>
        <dbReference type="ARBA" id="ARBA00022807"/>
    </source>
</evidence>
<organism evidence="6 7">
    <name type="scientific">Enterococcus thailandicus</name>
    <dbReference type="NCBI Taxonomy" id="417368"/>
    <lineage>
        <taxon>Bacteria</taxon>
        <taxon>Bacillati</taxon>
        <taxon>Bacillota</taxon>
        <taxon>Bacilli</taxon>
        <taxon>Lactobacillales</taxon>
        <taxon>Enterococcaceae</taxon>
        <taxon>Enterococcus</taxon>
    </lineage>
</organism>
<keyword evidence="7" id="KW-1185">Reference proteome</keyword>
<keyword evidence="5" id="KW-1133">Transmembrane helix</keyword>
<sequence length="248" mass="27458">MATDNNTNKEKKGKRVRRWLMNLLLLLLLLVGIALIFNEQIKDFFVKNTGDQYAIANVTKEDLQKNNERETTFDFDAVEPMSSERVIRAEASSESKDLPVIASVAVPSVSINLPIFKGLSNTALLYGAGTLSPDQQMGKGNYALASHRSTNPELLFTPLENLSMGATIYLTDLENVYTYKAFFKEKVAPTETELLDVVDGKEIVTLITCGDNNAVTRLVVQGALEKVTPIKDATAEMKQAFNLETKTF</sequence>
<dbReference type="SUPFAM" id="SSF63817">
    <property type="entry name" value="Sortase"/>
    <property type="match status" value="1"/>
</dbReference>
<evidence type="ECO:0000256" key="2">
    <source>
        <dbReference type="ARBA" id="ARBA00022801"/>
    </source>
</evidence>
<proteinExistence type="predicted"/>
<feature type="active site" description="Proton donor/acceptor" evidence="4">
    <location>
        <position position="147"/>
    </location>
</feature>
<dbReference type="AlphaFoldDB" id="A0A179ERZ6"/>
<dbReference type="RefSeq" id="WP_067482692.1">
    <property type="nucleotide sequence ID" value="NZ_JAQHXT010000012.1"/>
</dbReference>
<evidence type="ECO:0000256" key="5">
    <source>
        <dbReference type="SAM" id="Phobius"/>
    </source>
</evidence>
<dbReference type="InterPro" id="IPR042007">
    <property type="entry name" value="Sortase_A"/>
</dbReference>
<evidence type="ECO:0000256" key="4">
    <source>
        <dbReference type="PIRSR" id="PIRSR605754-1"/>
    </source>
</evidence>
<evidence type="ECO:0000256" key="1">
    <source>
        <dbReference type="ARBA" id="ARBA00022670"/>
    </source>
</evidence>
<keyword evidence="5" id="KW-0472">Membrane</keyword>
<dbReference type="InterPro" id="IPR005754">
    <property type="entry name" value="Sortase"/>
</dbReference>
<dbReference type="Proteomes" id="UP000078516">
    <property type="component" value="Unassembled WGS sequence"/>
</dbReference>
<comment type="caution">
    <text evidence="6">The sequence shown here is derived from an EMBL/GenBank/DDBJ whole genome shotgun (WGS) entry which is preliminary data.</text>
</comment>
<evidence type="ECO:0000313" key="7">
    <source>
        <dbReference type="Proteomes" id="UP000078516"/>
    </source>
</evidence>
<dbReference type="GO" id="GO:0006508">
    <property type="term" value="P:proteolysis"/>
    <property type="evidence" value="ECO:0007669"/>
    <property type="project" value="UniProtKB-KW"/>
</dbReference>
<feature type="transmembrane region" description="Helical" evidence="5">
    <location>
        <begin position="19"/>
        <end position="37"/>
    </location>
</feature>
<dbReference type="CDD" id="cd06165">
    <property type="entry name" value="Sortase_A"/>
    <property type="match status" value="1"/>
</dbReference>
<reference evidence="6 7" key="1">
    <citation type="submission" date="2016-04" db="EMBL/GenBank/DDBJ databases">
        <title>Draft genome of an Enterococcus thailandicus strain isolated from bovine feces.</title>
        <authorList>
            <person name="Beukers A.G."/>
            <person name="Zaheer R."/>
            <person name="Goji N."/>
            <person name="Cook S.R."/>
            <person name="Amoako K."/>
            <person name="Chaves A.V."/>
            <person name="Ward M.P."/>
            <person name="Mcallister T.A."/>
        </authorList>
    </citation>
    <scope>NUCLEOTIDE SEQUENCE [LARGE SCALE GENOMIC DNA]</scope>
    <source>
        <strain evidence="6 7">F0711D 46</strain>
    </source>
</reference>
<dbReference type="GO" id="GO:0008234">
    <property type="term" value="F:cysteine-type peptidase activity"/>
    <property type="evidence" value="ECO:0007669"/>
    <property type="project" value="UniProtKB-KW"/>
</dbReference>
<keyword evidence="2" id="KW-0378">Hydrolase</keyword>
<dbReference type="InterPro" id="IPR023365">
    <property type="entry name" value="Sortase_dom-sf"/>
</dbReference>
<keyword evidence="5" id="KW-0812">Transmembrane</keyword>
<dbReference type="Pfam" id="PF04203">
    <property type="entry name" value="Sortase"/>
    <property type="match status" value="1"/>
</dbReference>
<keyword evidence="3" id="KW-0788">Thiol protease</keyword>
<evidence type="ECO:0000313" key="6">
    <source>
        <dbReference type="EMBL" id="OAQ56026.1"/>
    </source>
</evidence>
<accession>A0A179ERZ6</accession>